<comment type="caution">
    <text evidence="1">The sequence shown here is derived from an EMBL/GenBank/DDBJ whole genome shotgun (WGS) entry which is preliminary data.</text>
</comment>
<dbReference type="EMBL" id="CM023478">
    <property type="protein sequence ID" value="KAH7934006.1"/>
    <property type="molecule type" value="Genomic_DNA"/>
</dbReference>
<gene>
    <name evidence="1" type="ORF">HPB49_020273</name>
</gene>
<proteinExistence type="predicted"/>
<evidence type="ECO:0000313" key="2">
    <source>
        <dbReference type="Proteomes" id="UP000821865"/>
    </source>
</evidence>
<organism evidence="1 2">
    <name type="scientific">Dermacentor silvarum</name>
    <name type="common">Tick</name>
    <dbReference type="NCBI Taxonomy" id="543639"/>
    <lineage>
        <taxon>Eukaryota</taxon>
        <taxon>Metazoa</taxon>
        <taxon>Ecdysozoa</taxon>
        <taxon>Arthropoda</taxon>
        <taxon>Chelicerata</taxon>
        <taxon>Arachnida</taxon>
        <taxon>Acari</taxon>
        <taxon>Parasitiformes</taxon>
        <taxon>Ixodida</taxon>
        <taxon>Ixodoidea</taxon>
        <taxon>Ixodidae</taxon>
        <taxon>Rhipicephalinae</taxon>
        <taxon>Dermacentor</taxon>
    </lineage>
</organism>
<keyword evidence="2" id="KW-1185">Reference proteome</keyword>
<evidence type="ECO:0000313" key="1">
    <source>
        <dbReference type="EMBL" id="KAH7934006.1"/>
    </source>
</evidence>
<dbReference type="Proteomes" id="UP000821865">
    <property type="component" value="Chromosome 9"/>
</dbReference>
<protein>
    <submittedName>
        <fullName evidence="1">Uncharacterized protein</fullName>
    </submittedName>
</protein>
<accession>A0ACB8C5A4</accession>
<reference evidence="1" key="1">
    <citation type="submission" date="2020-05" db="EMBL/GenBank/DDBJ databases">
        <title>Large-scale comparative analyses of tick genomes elucidate their genetic diversity and vector capacities.</title>
        <authorList>
            <person name="Jia N."/>
            <person name="Wang J."/>
            <person name="Shi W."/>
            <person name="Du L."/>
            <person name="Sun Y."/>
            <person name="Zhan W."/>
            <person name="Jiang J."/>
            <person name="Wang Q."/>
            <person name="Zhang B."/>
            <person name="Ji P."/>
            <person name="Sakyi L.B."/>
            <person name="Cui X."/>
            <person name="Yuan T."/>
            <person name="Jiang B."/>
            <person name="Yang W."/>
            <person name="Lam T.T.-Y."/>
            <person name="Chang Q."/>
            <person name="Ding S."/>
            <person name="Wang X."/>
            <person name="Zhu J."/>
            <person name="Ruan X."/>
            <person name="Zhao L."/>
            <person name="Wei J."/>
            <person name="Que T."/>
            <person name="Du C."/>
            <person name="Cheng J."/>
            <person name="Dai P."/>
            <person name="Han X."/>
            <person name="Huang E."/>
            <person name="Gao Y."/>
            <person name="Liu J."/>
            <person name="Shao H."/>
            <person name="Ye R."/>
            <person name="Li L."/>
            <person name="Wei W."/>
            <person name="Wang X."/>
            <person name="Wang C."/>
            <person name="Yang T."/>
            <person name="Huo Q."/>
            <person name="Li W."/>
            <person name="Guo W."/>
            <person name="Chen H."/>
            <person name="Zhou L."/>
            <person name="Ni X."/>
            <person name="Tian J."/>
            <person name="Zhou Y."/>
            <person name="Sheng Y."/>
            <person name="Liu T."/>
            <person name="Pan Y."/>
            <person name="Xia L."/>
            <person name="Li J."/>
            <person name="Zhao F."/>
            <person name="Cao W."/>
        </authorList>
    </citation>
    <scope>NUCLEOTIDE SEQUENCE</scope>
    <source>
        <strain evidence="1">Dsil-2018</strain>
    </source>
</reference>
<name>A0ACB8C5A4_DERSI</name>
<sequence length="519" mass="54988">MRNLLLLKSHTRAVGLISNLQPVVPGRQRRRQGGAMSAGKVLALVVVVASFAIVAVAVSWCCWCVRSRFGTADKSIQAVKSVATVADTMDSSARAAKSSLLSATFPTTATTATMTHPRATASEPRMLNPAAEVDAPVKQSLPPFTSAIYPSVAESACTTPSTTDAAKTPEVPTPKPAESRATSLLPKATQPDDNDQLWKPFPGVSDGLQRRISKVDLFICEDNTATPQSVRRSSQISARGSGADGLKLTKLEAGTEHASAVKALELGDCDEESASSIFESASATTPSRRNSESTESVTGSLLGNAEAERKFLDHKSTRQCGSGTLPGGSSATQPTPECRTLAVLNPSEQRSSRIPTDRTGPTMGCEELMFPKQQPKAPSSPYKDTSQVASAARGPLYTAVRGKKDGERRPSFMMPMESDKFEGFTKARGATTRPTKRAGGKLLEKAGVKQTESLWAGKRSLLRKAQKAAALSPRKGSGTPEVSIVINVPKKEMSLLEVTKEQMLASANPCSATAKKESL</sequence>